<organism evidence="1 2">
    <name type="scientific">Amycolatopsis rhabdoformis</name>
    <dbReference type="NCBI Taxonomy" id="1448059"/>
    <lineage>
        <taxon>Bacteria</taxon>
        <taxon>Bacillati</taxon>
        <taxon>Actinomycetota</taxon>
        <taxon>Actinomycetes</taxon>
        <taxon>Pseudonocardiales</taxon>
        <taxon>Pseudonocardiaceae</taxon>
        <taxon>Amycolatopsis</taxon>
    </lineage>
</organism>
<sequence length="247" mass="26762">MSTEEYIGSLEADNDSLKTQLATESDRVYAAQVRAEELSAALDQIRTVLADFHHCGPMLPTTMLERIGAIVDPPSAAPVESSEAPKGDQAVAFVQQTLGVELTDWQKDFIAGMVEHQPAQDSEDEPTTPETDPVGTVRLLRGHVYVKLPKPASEPWHIAWSGGVPQRYSGWQDNETMAGCPVVGYLPVSECYEPAAREVEWGIRDDNAGGQISRVSEASAAILTAPGVHAVSRFVTPWVDATPKEPK</sequence>
<name>A0ABZ1HV18_9PSEU</name>
<accession>A0ABZ1HV18</accession>
<evidence type="ECO:0000313" key="2">
    <source>
        <dbReference type="Proteomes" id="UP001330812"/>
    </source>
</evidence>
<keyword evidence="2" id="KW-1185">Reference proteome</keyword>
<evidence type="ECO:0000313" key="1">
    <source>
        <dbReference type="EMBL" id="WSE26128.1"/>
    </source>
</evidence>
<proteinExistence type="predicted"/>
<gene>
    <name evidence="1" type="ORF">VSH64_24955</name>
</gene>
<dbReference type="EMBL" id="CP142149">
    <property type="protein sequence ID" value="WSE26128.1"/>
    <property type="molecule type" value="Genomic_DNA"/>
</dbReference>
<protein>
    <submittedName>
        <fullName evidence="1">Uncharacterized protein</fullName>
    </submittedName>
</protein>
<dbReference type="RefSeq" id="WP_326565096.1">
    <property type="nucleotide sequence ID" value="NZ_CP142149.1"/>
</dbReference>
<dbReference type="Proteomes" id="UP001330812">
    <property type="component" value="Chromosome"/>
</dbReference>
<reference evidence="1 2" key="1">
    <citation type="journal article" date="2015" name="Int. J. Syst. Evol. Microbiol.">
        <title>Amycolatopsis rhabdoformis sp. nov., an actinomycete isolated from a tropical forest soil.</title>
        <authorList>
            <person name="Souza W.R."/>
            <person name="Silva R.E."/>
            <person name="Goodfellow M."/>
            <person name="Busarakam K."/>
            <person name="Figueiro F.S."/>
            <person name="Ferreira D."/>
            <person name="Rodrigues-Filho E."/>
            <person name="Moraes L.A.B."/>
            <person name="Zucchi T.D."/>
        </authorList>
    </citation>
    <scope>NUCLEOTIDE SEQUENCE [LARGE SCALE GENOMIC DNA]</scope>
    <source>
        <strain evidence="1 2">NCIMB 14900</strain>
    </source>
</reference>